<evidence type="ECO:0000259" key="1">
    <source>
        <dbReference type="PROSITE" id="PS50967"/>
    </source>
</evidence>
<protein>
    <submittedName>
        <fullName evidence="2">HRDC domain-containing protein</fullName>
    </submittedName>
</protein>
<dbReference type="Proteomes" id="UP001597541">
    <property type="component" value="Unassembled WGS sequence"/>
</dbReference>
<reference evidence="3" key="1">
    <citation type="journal article" date="2019" name="Int. J. Syst. Evol. Microbiol.">
        <title>The Global Catalogue of Microorganisms (GCM) 10K type strain sequencing project: providing services to taxonomists for standard genome sequencing and annotation.</title>
        <authorList>
            <consortium name="The Broad Institute Genomics Platform"/>
            <consortium name="The Broad Institute Genome Sequencing Center for Infectious Disease"/>
            <person name="Wu L."/>
            <person name="Ma J."/>
        </authorList>
    </citation>
    <scope>NUCLEOTIDE SEQUENCE [LARGE SCALE GENOMIC DNA]</scope>
    <source>
        <strain evidence="3">KCTC 3950</strain>
    </source>
</reference>
<dbReference type="PROSITE" id="PS50967">
    <property type="entry name" value="HRDC"/>
    <property type="match status" value="1"/>
</dbReference>
<evidence type="ECO:0000313" key="3">
    <source>
        <dbReference type="Proteomes" id="UP001597541"/>
    </source>
</evidence>
<keyword evidence="3" id="KW-1185">Reference proteome</keyword>
<dbReference type="EMBL" id="JBHUME010000008">
    <property type="protein sequence ID" value="MFD2613686.1"/>
    <property type="molecule type" value="Genomic_DNA"/>
</dbReference>
<dbReference type="InterPro" id="IPR010997">
    <property type="entry name" value="HRDC-like_sf"/>
</dbReference>
<dbReference type="InterPro" id="IPR044876">
    <property type="entry name" value="HRDC_dom_sf"/>
</dbReference>
<dbReference type="SUPFAM" id="SSF47819">
    <property type="entry name" value="HRDC-like"/>
    <property type="match status" value="1"/>
</dbReference>
<name>A0ABW5PFF9_9BACL</name>
<gene>
    <name evidence="2" type="ORF">ACFSUF_14740</name>
</gene>
<feature type="domain" description="HRDC" evidence="1">
    <location>
        <begin position="107"/>
        <end position="187"/>
    </location>
</feature>
<organism evidence="2 3">
    <name type="scientific">Paenibacillus gansuensis</name>
    <dbReference type="NCBI Taxonomy" id="306542"/>
    <lineage>
        <taxon>Bacteria</taxon>
        <taxon>Bacillati</taxon>
        <taxon>Bacillota</taxon>
        <taxon>Bacilli</taxon>
        <taxon>Bacillales</taxon>
        <taxon>Paenibacillaceae</taxon>
        <taxon>Paenibacillus</taxon>
    </lineage>
</organism>
<evidence type="ECO:0000313" key="2">
    <source>
        <dbReference type="EMBL" id="MFD2613686.1"/>
    </source>
</evidence>
<dbReference type="InterPro" id="IPR002121">
    <property type="entry name" value="HRDC_dom"/>
</dbReference>
<comment type="caution">
    <text evidence="2">The sequence shown here is derived from an EMBL/GenBank/DDBJ whole genome shotgun (WGS) entry which is preliminary data.</text>
</comment>
<accession>A0ABW5PFF9</accession>
<dbReference type="SMART" id="SM00341">
    <property type="entry name" value="HRDC"/>
    <property type="match status" value="1"/>
</dbReference>
<dbReference type="RefSeq" id="WP_377603717.1">
    <property type="nucleotide sequence ID" value="NZ_JBHUME010000008.1"/>
</dbReference>
<sequence length="333" mass="38171">MHLVFLNSMERKTEGEKGSSAQVSICESQGLWQVLWNEPDAGGTIHQDVWYEGAHWDEMLAAFRYRLAEKMSGGFLPVIDATVHSGGQSVGNGRSRFTQMLYYYSEFHASEELFNELREWRRVQAGKEGKAPYIIASNRALKLLSAFVPWTKEELLMLPGFGTAKVEAYLEAIRQITVKHERSGDFPLGWVESQVDASDFSAWFHKQNEMKLKNEFDKKVEKRKLLEGIARGETLETLSEQLSVPRRDLITWIEELDKDGVSVDALVTAELAGVPDEEQTLAVQAFEKEGDRYLKPVLQHMYTPDQLGEKDVTRLYEWLRLLRIRIRKERAAA</sequence>
<dbReference type="Pfam" id="PF00570">
    <property type="entry name" value="HRDC"/>
    <property type="match status" value="1"/>
</dbReference>
<proteinExistence type="predicted"/>
<dbReference type="Gene3D" id="1.10.150.80">
    <property type="entry name" value="HRDC domain"/>
    <property type="match status" value="1"/>
</dbReference>